<reference evidence="2" key="1">
    <citation type="journal article" date="2019" name="Int. J. Syst. Evol. Microbiol.">
        <title>The Global Catalogue of Microorganisms (GCM) 10K type strain sequencing project: providing services to taxonomists for standard genome sequencing and annotation.</title>
        <authorList>
            <consortium name="The Broad Institute Genomics Platform"/>
            <consortium name="The Broad Institute Genome Sequencing Center for Infectious Disease"/>
            <person name="Wu L."/>
            <person name="Ma J."/>
        </authorList>
    </citation>
    <scope>NUCLEOTIDE SEQUENCE [LARGE SCALE GENOMIC DNA]</scope>
    <source>
        <strain evidence="2">CGMCC 1.15399</strain>
    </source>
</reference>
<protein>
    <submittedName>
        <fullName evidence="1">Uncharacterized protein</fullName>
    </submittedName>
</protein>
<organism evidence="1 2">
    <name type="scientific">Nonomuraea guangzhouensis</name>
    <dbReference type="NCBI Taxonomy" id="1291555"/>
    <lineage>
        <taxon>Bacteria</taxon>
        <taxon>Bacillati</taxon>
        <taxon>Actinomycetota</taxon>
        <taxon>Actinomycetes</taxon>
        <taxon>Streptosporangiales</taxon>
        <taxon>Streptosporangiaceae</taxon>
        <taxon>Nonomuraea</taxon>
    </lineage>
</organism>
<sequence>MNGAFGEVEILWAEHRKVPFPSLQDGDLFGDLVVADMGIAGIVDSYVKQQGGPISPHRRSRLSSSVHDVRAIRRRIRTVEGRAYVDRLLRMADLLLGSASPEDGHGR</sequence>
<gene>
    <name evidence="1" type="ORF">ACFSJ0_45850</name>
</gene>
<name>A0ABW4GQ36_9ACTN</name>
<comment type="caution">
    <text evidence="1">The sequence shown here is derived from an EMBL/GenBank/DDBJ whole genome shotgun (WGS) entry which is preliminary data.</text>
</comment>
<evidence type="ECO:0000313" key="2">
    <source>
        <dbReference type="Proteomes" id="UP001597097"/>
    </source>
</evidence>
<dbReference type="EMBL" id="JBHUCM010000044">
    <property type="protein sequence ID" value="MFD1544436.1"/>
    <property type="molecule type" value="Genomic_DNA"/>
</dbReference>
<keyword evidence="2" id="KW-1185">Reference proteome</keyword>
<dbReference type="Proteomes" id="UP001597097">
    <property type="component" value="Unassembled WGS sequence"/>
</dbReference>
<proteinExistence type="predicted"/>
<dbReference type="RefSeq" id="WP_219529191.1">
    <property type="nucleotide sequence ID" value="NZ_JAHKRM010000006.1"/>
</dbReference>
<evidence type="ECO:0000313" key="1">
    <source>
        <dbReference type="EMBL" id="MFD1544436.1"/>
    </source>
</evidence>
<accession>A0ABW4GQ36</accession>